<evidence type="ECO:0000256" key="1">
    <source>
        <dbReference type="ARBA" id="ARBA00004651"/>
    </source>
</evidence>
<accession>A0A917EW76</accession>
<feature type="domain" description="ABC transmembrane type-1" evidence="8">
    <location>
        <begin position="94"/>
        <end position="308"/>
    </location>
</feature>
<evidence type="ECO:0000313" key="9">
    <source>
        <dbReference type="EMBL" id="GGF20831.1"/>
    </source>
</evidence>
<feature type="transmembrane region" description="Helical" evidence="7">
    <location>
        <begin position="131"/>
        <end position="153"/>
    </location>
</feature>
<keyword evidence="3" id="KW-1003">Cell membrane</keyword>
<feature type="transmembrane region" description="Helical" evidence="7">
    <location>
        <begin position="238"/>
        <end position="261"/>
    </location>
</feature>
<dbReference type="EMBL" id="BMGP01000002">
    <property type="protein sequence ID" value="GGF20831.1"/>
    <property type="molecule type" value="Genomic_DNA"/>
</dbReference>
<dbReference type="Proteomes" id="UP000598775">
    <property type="component" value="Unassembled WGS sequence"/>
</dbReference>
<comment type="similarity">
    <text evidence="7">Belongs to the binding-protein-dependent transport system permease family.</text>
</comment>
<evidence type="ECO:0000256" key="4">
    <source>
        <dbReference type="ARBA" id="ARBA00022692"/>
    </source>
</evidence>
<dbReference type="Gene3D" id="1.10.3720.10">
    <property type="entry name" value="MetI-like"/>
    <property type="match status" value="1"/>
</dbReference>
<reference evidence="9 10" key="1">
    <citation type="journal article" date="2014" name="Int. J. Syst. Evol. Microbiol.">
        <title>Complete genome sequence of Corynebacterium casei LMG S-19264T (=DSM 44701T), isolated from a smear-ripened cheese.</title>
        <authorList>
            <consortium name="US DOE Joint Genome Institute (JGI-PGF)"/>
            <person name="Walter F."/>
            <person name="Albersmeier A."/>
            <person name="Kalinowski J."/>
            <person name="Ruckert C."/>
        </authorList>
    </citation>
    <scope>NUCLEOTIDE SEQUENCE [LARGE SCALE GENOMIC DNA]</scope>
    <source>
        <strain evidence="9 10">CGMCC 1.12976</strain>
    </source>
</reference>
<keyword evidence="6 7" id="KW-0472">Membrane</keyword>
<evidence type="ECO:0000256" key="2">
    <source>
        <dbReference type="ARBA" id="ARBA00022448"/>
    </source>
</evidence>
<feature type="transmembrane region" description="Helical" evidence="7">
    <location>
        <begin position="35"/>
        <end position="63"/>
    </location>
</feature>
<feature type="transmembrane region" description="Helical" evidence="7">
    <location>
        <begin position="181"/>
        <end position="201"/>
    </location>
</feature>
<protein>
    <submittedName>
        <fullName evidence="9">Transporter</fullName>
    </submittedName>
</protein>
<evidence type="ECO:0000313" key="10">
    <source>
        <dbReference type="Proteomes" id="UP000598775"/>
    </source>
</evidence>
<dbReference type="PANTHER" id="PTHR43227">
    <property type="entry name" value="BLL4140 PROTEIN"/>
    <property type="match status" value="1"/>
</dbReference>
<sequence>MTTIAPAALPPAVTPPEDPAGQIMRKSQENKIKPGLLGLSMPAIVWYIIFTIGPLFAMFYIALLSWSSLIAPSTFVGFKNFGTVFHDPVFWQATRNSIVQIAIVLPIMLPLAFMLGYYVSLKPRGHRVLRVILFTPALISLAAKSIIFLSIFAPTGLLNGFLDNVGLGALSTPWLASQSTALGTVMAVDLWSGIGFTAILFSARLSSIPAEVFEASELDGAGHWRRMWGIAYPICRDYFGVLLMLQFIWVLFGSAGSILLLTNGGPGSSSTTLSFLVYDKAFTQSQIGYSQAVGVILFAVGIVGMIAIRRVFRAKY</sequence>
<evidence type="ECO:0000256" key="3">
    <source>
        <dbReference type="ARBA" id="ARBA00022475"/>
    </source>
</evidence>
<feature type="transmembrane region" description="Helical" evidence="7">
    <location>
        <begin position="98"/>
        <end position="119"/>
    </location>
</feature>
<keyword evidence="5 7" id="KW-1133">Transmembrane helix</keyword>
<feature type="transmembrane region" description="Helical" evidence="7">
    <location>
        <begin position="287"/>
        <end position="308"/>
    </location>
</feature>
<evidence type="ECO:0000256" key="5">
    <source>
        <dbReference type="ARBA" id="ARBA00022989"/>
    </source>
</evidence>
<dbReference type="InterPro" id="IPR050809">
    <property type="entry name" value="UgpAE/MalFG_permease"/>
</dbReference>
<dbReference type="SUPFAM" id="SSF161098">
    <property type="entry name" value="MetI-like"/>
    <property type="match status" value="1"/>
</dbReference>
<proteinExistence type="inferred from homology"/>
<keyword evidence="2 7" id="KW-0813">Transport</keyword>
<gene>
    <name evidence="9" type="ORF">GCM10011399_13080</name>
</gene>
<evidence type="ECO:0000256" key="6">
    <source>
        <dbReference type="ARBA" id="ARBA00023136"/>
    </source>
</evidence>
<organism evidence="9 10">
    <name type="scientific">Subtercola lobariae</name>
    <dbReference type="NCBI Taxonomy" id="1588641"/>
    <lineage>
        <taxon>Bacteria</taxon>
        <taxon>Bacillati</taxon>
        <taxon>Actinomycetota</taxon>
        <taxon>Actinomycetes</taxon>
        <taxon>Micrococcales</taxon>
        <taxon>Microbacteriaceae</taxon>
        <taxon>Subtercola</taxon>
    </lineage>
</organism>
<dbReference type="InterPro" id="IPR000515">
    <property type="entry name" value="MetI-like"/>
</dbReference>
<comment type="caution">
    <text evidence="9">The sequence shown here is derived from an EMBL/GenBank/DDBJ whole genome shotgun (WGS) entry which is preliminary data.</text>
</comment>
<keyword evidence="4 7" id="KW-0812">Transmembrane</keyword>
<name>A0A917EW76_9MICO</name>
<dbReference type="GO" id="GO:0055085">
    <property type="term" value="P:transmembrane transport"/>
    <property type="evidence" value="ECO:0007669"/>
    <property type="project" value="InterPro"/>
</dbReference>
<comment type="subcellular location">
    <subcellularLocation>
        <location evidence="1 7">Cell membrane</location>
        <topology evidence="1 7">Multi-pass membrane protein</topology>
    </subcellularLocation>
</comment>
<evidence type="ECO:0000256" key="7">
    <source>
        <dbReference type="RuleBase" id="RU363032"/>
    </source>
</evidence>
<keyword evidence="10" id="KW-1185">Reference proteome</keyword>
<dbReference type="InterPro" id="IPR035906">
    <property type="entry name" value="MetI-like_sf"/>
</dbReference>
<dbReference type="CDD" id="cd06261">
    <property type="entry name" value="TM_PBP2"/>
    <property type="match status" value="1"/>
</dbReference>
<dbReference type="GO" id="GO:0005886">
    <property type="term" value="C:plasma membrane"/>
    <property type="evidence" value="ECO:0007669"/>
    <property type="project" value="UniProtKB-SubCell"/>
</dbReference>
<evidence type="ECO:0000259" key="8">
    <source>
        <dbReference type="PROSITE" id="PS50928"/>
    </source>
</evidence>
<dbReference type="Pfam" id="PF00528">
    <property type="entry name" value="BPD_transp_1"/>
    <property type="match status" value="1"/>
</dbReference>
<dbReference type="AlphaFoldDB" id="A0A917EW76"/>
<dbReference type="RefSeq" id="WP_188675511.1">
    <property type="nucleotide sequence ID" value="NZ_BMGP01000002.1"/>
</dbReference>
<dbReference type="PANTHER" id="PTHR43227:SF8">
    <property type="entry name" value="DIACETYLCHITOBIOSE UPTAKE SYSTEM PERMEASE PROTEIN DASB"/>
    <property type="match status" value="1"/>
</dbReference>
<dbReference type="PROSITE" id="PS50928">
    <property type="entry name" value="ABC_TM1"/>
    <property type="match status" value="1"/>
</dbReference>